<dbReference type="AlphaFoldDB" id="A0A8S3AWH3"/>
<accession>A0A8S3AWH3</accession>
<reference evidence="3" key="1">
    <citation type="submission" date="2021-02" db="EMBL/GenBank/DDBJ databases">
        <authorList>
            <person name="Nowell W R."/>
        </authorList>
    </citation>
    <scope>NUCLEOTIDE SEQUENCE</scope>
</reference>
<dbReference type="EMBL" id="CAJOBJ010211173">
    <property type="protein sequence ID" value="CAF5011406.1"/>
    <property type="molecule type" value="Genomic_DNA"/>
</dbReference>
<evidence type="ECO:0000313" key="5">
    <source>
        <dbReference type="Proteomes" id="UP000681720"/>
    </source>
</evidence>
<protein>
    <submittedName>
        <fullName evidence="3">Uncharacterized protein</fullName>
    </submittedName>
</protein>
<comment type="caution">
    <text evidence="3">The sequence shown here is derived from an EMBL/GenBank/DDBJ whole genome shotgun (WGS) entry which is preliminary data.</text>
</comment>
<proteinExistence type="predicted"/>
<name>A0A8S3AWH3_9BILA</name>
<evidence type="ECO:0000313" key="2">
    <source>
        <dbReference type="EMBL" id="CAF4724883.1"/>
    </source>
</evidence>
<feature type="non-terminal residue" evidence="3">
    <location>
        <position position="45"/>
    </location>
</feature>
<dbReference type="EMBL" id="CAJOBJ010143295">
    <property type="protein sequence ID" value="CAF4772921.1"/>
    <property type="molecule type" value="Genomic_DNA"/>
</dbReference>
<evidence type="ECO:0000313" key="4">
    <source>
        <dbReference type="EMBL" id="CAF5011406.1"/>
    </source>
</evidence>
<sequence>MLTFYFVIVKLDDNGLRDGLLKRTIFAHGEAVITHLSQEQAFDVR</sequence>
<dbReference type="EMBL" id="CAJOBH010123787">
    <property type="protein sequence ID" value="CAF4724883.1"/>
    <property type="molecule type" value="Genomic_DNA"/>
</dbReference>
<gene>
    <name evidence="1" type="ORF">BYL167_LOCUS34865</name>
    <name evidence="2" type="ORF">BYL167_LOCUS45033</name>
    <name evidence="3" type="ORF">GIL414_LOCUS46017</name>
    <name evidence="4" type="ORF">GIL414_LOCUS57886</name>
</gene>
<evidence type="ECO:0000313" key="1">
    <source>
        <dbReference type="EMBL" id="CAF4475424.1"/>
    </source>
</evidence>
<evidence type="ECO:0000313" key="3">
    <source>
        <dbReference type="EMBL" id="CAF4772921.1"/>
    </source>
</evidence>
<dbReference type="EMBL" id="CAJOBH010071794">
    <property type="protein sequence ID" value="CAF4475424.1"/>
    <property type="molecule type" value="Genomic_DNA"/>
</dbReference>
<organism evidence="3 5">
    <name type="scientific">Rotaria magnacalcarata</name>
    <dbReference type="NCBI Taxonomy" id="392030"/>
    <lineage>
        <taxon>Eukaryota</taxon>
        <taxon>Metazoa</taxon>
        <taxon>Spiralia</taxon>
        <taxon>Gnathifera</taxon>
        <taxon>Rotifera</taxon>
        <taxon>Eurotatoria</taxon>
        <taxon>Bdelloidea</taxon>
        <taxon>Philodinida</taxon>
        <taxon>Philodinidae</taxon>
        <taxon>Rotaria</taxon>
    </lineage>
</organism>
<dbReference type="Proteomes" id="UP000681720">
    <property type="component" value="Unassembled WGS sequence"/>
</dbReference>
<dbReference type="Proteomes" id="UP000681967">
    <property type="component" value="Unassembled WGS sequence"/>
</dbReference>